<feature type="region of interest" description="Disordered" evidence="1">
    <location>
        <begin position="196"/>
        <end position="215"/>
    </location>
</feature>
<dbReference type="GeneID" id="103711980"/>
<dbReference type="OrthoDB" id="1929441at2759"/>
<feature type="compositionally biased region" description="Basic and acidic residues" evidence="1">
    <location>
        <begin position="1204"/>
        <end position="1213"/>
    </location>
</feature>
<evidence type="ECO:0000313" key="6">
    <source>
        <dbReference type="RefSeq" id="XP_038972794.1"/>
    </source>
</evidence>
<feature type="region of interest" description="Disordered" evidence="1">
    <location>
        <begin position="1165"/>
        <end position="1215"/>
    </location>
</feature>
<feature type="compositionally biased region" description="Polar residues" evidence="1">
    <location>
        <begin position="601"/>
        <end position="612"/>
    </location>
</feature>
<proteinExistence type="predicted"/>
<dbReference type="PANTHER" id="PTHR35767">
    <property type="entry name" value="HAPLESS PROTEIN"/>
    <property type="match status" value="1"/>
</dbReference>
<feature type="region of interest" description="Disordered" evidence="1">
    <location>
        <begin position="902"/>
        <end position="970"/>
    </location>
</feature>
<feature type="region of interest" description="Disordered" evidence="1">
    <location>
        <begin position="581"/>
        <end position="612"/>
    </location>
</feature>
<accession>A0A8B7CCY1</accession>
<dbReference type="Proteomes" id="UP000228380">
    <property type="component" value="Unplaced"/>
</dbReference>
<dbReference type="RefSeq" id="XP_038972794.1">
    <property type="nucleotide sequence ID" value="XM_039116866.1"/>
</dbReference>
<dbReference type="Gene3D" id="3.30.160.60">
    <property type="entry name" value="Classic Zinc Finger"/>
    <property type="match status" value="1"/>
</dbReference>
<dbReference type="PANTHER" id="PTHR35767:SF1">
    <property type="entry name" value="HAPLESS PROTEIN"/>
    <property type="match status" value="1"/>
</dbReference>
<protein>
    <submittedName>
        <fullName evidence="3 4">Uncharacterized protein LOC103711980 isoform X1</fullName>
    </submittedName>
</protein>
<feature type="compositionally biased region" description="Polar residues" evidence="1">
    <location>
        <begin position="912"/>
        <end position="921"/>
    </location>
</feature>
<feature type="compositionally biased region" description="Basic and acidic residues" evidence="1">
    <location>
        <begin position="925"/>
        <end position="938"/>
    </location>
</feature>
<dbReference type="KEGG" id="pda:103711980"/>
<dbReference type="RefSeq" id="XP_008796551.2">
    <property type="nucleotide sequence ID" value="XM_008798329.4"/>
</dbReference>
<dbReference type="RefSeq" id="XP_008796552.2">
    <property type="nucleotide sequence ID" value="XM_008798330.4"/>
</dbReference>
<feature type="compositionally biased region" description="Polar residues" evidence="1">
    <location>
        <begin position="1181"/>
        <end position="1191"/>
    </location>
</feature>
<keyword evidence="2" id="KW-1185">Reference proteome</keyword>
<evidence type="ECO:0000313" key="4">
    <source>
        <dbReference type="RefSeq" id="XP_008796552.2"/>
    </source>
</evidence>
<evidence type="ECO:0000313" key="3">
    <source>
        <dbReference type="RefSeq" id="XP_008796551.2"/>
    </source>
</evidence>
<evidence type="ECO:0000256" key="1">
    <source>
        <dbReference type="SAM" id="MobiDB-lite"/>
    </source>
</evidence>
<feature type="region of interest" description="Disordered" evidence="1">
    <location>
        <begin position="523"/>
        <end position="560"/>
    </location>
</feature>
<evidence type="ECO:0000313" key="2">
    <source>
        <dbReference type="Proteomes" id="UP000228380"/>
    </source>
</evidence>
<gene>
    <name evidence="3 4 5 6" type="primary">LOC103711980</name>
</gene>
<organism evidence="2 4">
    <name type="scientific">Phoenix dactylifera</name>
    <name type="common">Date palm</name>
    <dbReference type="NCBI Taxonomy" id="42345"/>
    <lineage>
        <taxon>Eukaryota</taxon>
        <taxon>Viridiplantae</taxon>
        <taxon>Streptophyta</taxon>
        <taxon>Embryophyta</taxon>
        <taxon>Tracheophyta</taxon>
        <taxon>Spermatophyta</taxon>
        <taxon>Magnoliopsida</taxon>
        <taxon>Liliopsida</taxon>
        <taxon>Arecaceae</taxon>
        <taxon>Coryphoideae</taxon>
        <taxon>Phoeniceae</taxon>
        <taxon>Phoenix</taxon>
    </lineage>
</organism>
<reference evidence="3 4" key="1">
    <citation type="submission" date="2025-04" db="UniProtKB">
        <authorList>
            <consortium name="RefSeq"/>
        </authorList>
    </citation>
    <scope>IDENTIFICATION</scope>
    <source>
        <tissue evidence="3 4">Young leaves</tissue>
    </source>
</reference>
<sequence length="1330" mass="144774">MLSTENPSDPSCSSKLPVLRADERASEKLALQEADPVDLFERPTPNFSIRDYVFTSRSKGIGTNWPFPQQLLQLFLKHGVRDLLPPFEQPDLVRAQCVRKKVEPEQPVACFEAELPSLLHDLVVESSDQAQYTPPDEGKHTVDQVVAVDEHVHRDAEISLAVRSHDQTERFSGQISEFPCSVSVNKSLSEASSELEVAGPAPLPQKLESSGEPSEKKCRLIVKSGAISITNRAEDIVSNSSTVSDPMASKICPVCKTFASTSNTTLNAHIDQCLSVESNTNQVLTNSSTTKVKPRKKRLMVDIYKTAPRCTLEDLDRRNGTNWALELALVTLTNEDSTETKRLKLLPMDARDEGAVYVDSNGIKLRILSKFNDRMSREDSKLMKHAKDIKPSKRMLISQKKRFASKGSKNMKVKAHKKKLSSFKLLKMRIKPASGGDCHADTYQAKGESNISNACDQANSSSSATLRPWVCSKRSDLPKKLNNKDNCKTLENPVAVTRDTLAENGQPDSDNSTAMRSHILKVSRPSKDLAAAPRTKKVNSQSKLVHTMECGKKKSPKPPVLKLSSENASLASGLLLKLSRSSGTFTSSPRSKREEVRIGSMQKSDNPSDMTTKVSENCQTLVKDQACSALEKNVLVGRPSFSFEASKGDFNEKPATSKRFRKNRSMLRTGRRACSLVEGMHDSIKDFGPDGTRANEAPRSHQFGSSERVSRSEIGEIMSPSTVVIPDSIHEREAPGTMEEELPLEAEYHDPGNETRDMQVDEVSSSFSGDHVAKPSLEKAILENLTPASNARFLQLSVEERAQSISSGQAHVQVAQRSLGKQEIDCGDVLRDENVSQDNQIADGAGLGVLKDSCSSQYGECQADTVSIQESSACLTSYGDLGPEVHQENSSATSIRVTSNHLANDGEPAESPDSTASTVSLPSPKDSRSKDTESELLSRDTPAQDKLLSAVPSTENSGGTEGRIAERINRESKVNLPSKVEQFPKDQPFCCSCRESLSKETQLVKKAVTAGTTLPSKGKPISSLYIGPRTFSPFHPYQSPRANAAAASCLGSPTQSNATKVSLDSAINIQGCSNLVSAGPSSQSKTESSANPRLRLMGKDLMVVKKEEPVQLPTVASDYPTNARCLPPLGFASTNFVASHENFQCHRQLPSMGNHQMLHYSPGLQVGGSGGTPTPNGLRDGQSQQKNSCKNLISPARCSLGRTDSPRQQREKLPPSARAPYIMQEVIVIGDGPEPEAIQRGNLASPAGALPPASLGPDPMVRRQFSYFPSQGQFISRDVSGGPRPSFANSYPRVGEYFSQGLSPLLPCPFVYQSPTAGQLSPLYYLQTHR</sequence>
<name>A0A8B7CCY1_PHODC</name>
<evidence type="ECO:0000313" key="5">
    <source>
        <dbReference type="RefSeq" id="XP_008796555.2"/>
    </source>
</evidence>
<dbReference type="RefSeq" id="XP_008796555.2">
    <property type="nucleotide sequence ID" value="XM_008798333.4"/>
</dbReference>